<dbReference type="KEGG" id="tpro:Ga0080559_TMP319"/>
<gene>
    <name evidence="6" type="ORF">Ga0080559_TMP319</name>
</gene>
<protein>
    <submittedName>
        <fullName evidence="6">L-iditol 2-dehydrogenase</fullName>
        <ecNumber evidence="6">1.1.1.14</ecNumber>
    </submittedName>
</protein>
<dbReference type="PANTHER" id="PTHR43401">
    <property type="entry name" value="L-THREONINE 3-DEHYDROGENASE"/>
    <property type="match status" value="1"/>
</dbReference>
<evidence type="ECO:0000256" key="3">
    <source>
        <dbReference type="ARBA" id="ARBA00022833"/>
    </source>
</evidence>
<dbReference type="InterPro" id="IPR050129">
    <property type="entry name" value="Zn_alcohol_dh"/>
</dbReference>
<dbReference type="SUPFAM" id="SSF50129">
    <property type="entry name" value="GroES-like"/>
    <property type="match status" value="1"/>
</dbReference>
<dbReference type="RefSeq" id="WP_076625547.1">
    <property type="nucleotide sequence ID" value="NZ_CP014797.1"/>
</dbReference>
<dbReference type="Pfam" id="PF16912">
    <property type="entry name" value="Glu_dehyd_C"/>
    <property type="match status" value="1"/>
</dbReference>
<evidence type="ECO:0000313" key="7">
    <source>
        <dbReference type="Proteomes" id="UP000186559"/>
    </source>
</evidence>
<evidence type="ECO:0000256" key="2">
    <source>
        <dbReference type="ARBA" id="ARBA00022723"/>
    </source>
</evidence>
<keyword evidence="6" id="KW-0614">Plasmid</keyword>
<dbReference type="Proteomes" id="UP000186559">
    <property type="component" value="Plasmid pTPRO1"/>
</dbReference>
<dbReference type="InterPro" id="IPR020843">
    <property type="entry name" value="ER"/>
</dbReference>
<feature type="domain" description="Enoyl reductase (ER)" evidence="5">
    <location>
        <begin position="12"/>
        <end position="341"/>
    </location>
</feature>
<keyword evidence="3" id="KW-0862">Zinc</keyword>
<proteinExistence type="predicted"/>
<dbReference type="EMBL" id="CP014797">
    <property type="protein sequence ID" value="APX25802.1"/>
    <property type="molecule type" value="Genomic_DNA"/>
</dbReference>
<dbReference type="Gene3D" id="3.40.50.720">
    <property type="entry name" value="NAD(P)-binding Rossmann-like Domain"/>
    <property type="match status" value="1"/>
</dbReference>
<dbReference type="SUPFAM" id="SSF51735">
    <property type="entry name" value="NAD(P)-binding Rossmann-fold domains"/>
    <property type="match status" value="1"/>
</dbReference>
<reference evidence="6 7" key="1">
    <citation type="submission" date="2016-03" db="EMBL/GenBank/DDBJ databases">
        <title>Deep-sea bacteria in the southern Pacific.</title>
        <authorList>
            <person name="Tang K."/>
        </authorList>
    </citation>
    <scope>NUCLEOTIDE SEQUENCE [LARGE SCALE GENOMIC DNA]</scope>
    <source>
        <strain evidence="6 7">JLT2016</strain>
        <plasmid evidence="7">Plasmid ptpro1</plasmid>
    </source>
</reference>
<dbReference type="Gene3D" id="3.90.180.10">
    <property type="entry name" value="Medium-chain alcohol dehydrogenases, catalytic domain"/>
    <property type="match status" value="1"/>
</dbReference>
<dbReference type="InterPro" id="IPR011032">
    <property type="entry name" value="GroES-like_sf"/>
</dbReference>
<evidence type="ECO:0000256" key="4">
    <source>
        <dbReference type="ARBA" id="ARBA00023002"/>
    </source>
</evidence>
<dbReference type="Pfam" id="PF08240">
    <property type="entry name" value="ADH_N"/>
    <property type="match status" value="1"/>
</dbReference>
<dbReference type="SMART" id="SM00829">
    <property type="entry name" value="PKS_ER"/>
    <property type="match status" value="1"/>
</dbReference>
<dbReference type="PANTHER" id="PTHR43401:SF2">
    <property type="entry name" value="L-THREONINE 3-DEHYDROGENASE"/>
    <property type="match status" value="1"/>
</dbReference>
<dbReference type="OrthoDB" id="9809185at2"/>
<evidence type="ECO:0000259" key="5">
    <source>
        <dbReference type="SMART" id="SM00829"/>
    </source>
</evidence>
<comment type="cofactor">
    <cofactor evidence="1">
        <name>Zn(2+)</name>
        <dbReference type="ChEBI" id="CHEBI:29105"/>
    </cofactor>
</comment>
<organism evidence="6 7">
    <name type="scientific">Salipiger profundus</name>
    <dbReference type="NCBI Taxonomy" id="1229727"/>
    <lineage>
        <taxon>Bacteria</taxon>
        <taxon>Pseudomonadati</taxon>
        <taxon>Pseudomonadota</taxon>
        <taxon>Alphaproteobacteria</taxon>
        <taxon>Rhodobacterales</taxon>
        <taxon>Roseobacteraceae</taxon>
        <taxon>Salipiger</taxon>
    </lineage>
</organism>
<dbReference type="AlphaFoldDB" id="A0A1U7DCG5"/>
<dbReference type="InterPro" id="IPR036291">
    <property type="entry name" value="NAD(P)-bd_dom_sf"/>
</dbReference>
<dbReference type="GO" id="GO:0046872">
    <property type="term" value="F:metal ion binding"/>
    <property type="evidence" value="ECO:0007669"/>
    <property type="project" value="UniProtKB-KW"/>
</dbReference>
<accession>A0A1U7DCG5</accession>
<keyword evidence="4 6" id="KW-0560">Oxidoreductase</keyword>
<sequence>MLALRKTRAGRGVDLVRTGFDGPEPGPGEVEVAIRAAGICGSDLHAAAWDPSYGFMEPFLPLTIGHEFAGAVTATGSGVAGLEVGDRVVCWPTVPCGDCDGCRAGRPSACEARRIVGLHRDGGFAERVRVPAGVLHRIPDALAFDRAALTEPLSIAVNAVDVAEVGAGDRVVVLGPGPIGAACAFVAQERGARVLLVGLNDGARLRIAERMGIAVTCDLSEQGLDAAVRETFGGRCDRVIEATGAAASVGQGLSVLRPEGIFVAAGIHAQPCELDLSRLVREKKQLRGVHDTTARAFAEAIALLARRGDALAHLITHRLPLAEGEAAFDLARGGGAMKVLLLPDQTKGQTT</sequence>
<geneLocation type="plasmid" evidence="7">
    <name>ptpro1</name>
</geneLocation>
<keyword evidence="2" id="KW-0479">Metal-binding</keyword>
<dbReference type="EC" id="1.1.1.14" evidence="6"/>
<keyword evidence="7" id="KW-1185">Reference proteome</keyword>
<name>A0A1U7DCG5_9RHOB</name>
<evidence type="ECO:0000313" key="6">
    <source>
        <dbReference type="EMBL" id="APX25802.1"/>
    </source>
</evidence>
<evidence type="ECO:0000256" key="1">
    <source>
        <dbReference type="ARBA" id="ARBA00001947"/>
    </source>
</evidence>
<dbReference type="InterPro" id="IPR031640">
    <property type="entry name" value="Glu_dehyd_C"/>
</dbReference>
<dbReference type="InterPro" id="IPR013154">
    <property type="entry name" value="ADH-like_N"/>
</dbReference>
<dbReference type="GO" id="GO:0003939">
    <property type="term" value="F:L-iditol 2-dehydrogenase (NAD+) activity"/>
    <property type="evidence" value="ECO:0007669"/>
    <property type="project" value="UniProtKB-EC"/>
</dbReference>